<dbReference type="InterPro" id="IPR017853">
    <property type="entry name" value="GH"/>
</dbReference>
<comment type="similarity">
    <text evidence="2 9">Belongs to the glycosyl hydrolase 72 family.</text>
</comment>
<feature type="domain" description="X8" evidence="12">
    <location>
        <begin position="393"/>
        <end position="482"/>
    </location>
</feature>
<evidence type="ECO:0000256" key="5">
    <source>
        <dbReference type="ARBA" id="ARBA00023136"/>
    </source>
</evidence>
<evidence type="ECO:0000256" key="11">
    <source>
        <dbReference type="SAM" id="Phobius"/>
    </source>
</evidence>
<dbReference type="EC" id="2.4.1.-" evidence="9"/>
<evidence type="ECO:0000256" key="7">
    <source>
        <dbReference type="ARBA" id="ARBA00023180"/>
    </source>
</evidence>
<comment type="subcellular location">
    <subcellularLocation>
        <location evidence="1 9">Cell membrane</location>
        <topology evidence="1 9">Lipid-anchor</topology>
        <topology evidence="1 9">GPI-anchor</topology>
    </subcellularLocation>
</comment>
<sequence length="554" mass="58369">MKGFWTGVAAVAAAAAGTAEAASYDDIPPIEVYGQHFFYSNNGSQFYLRGVAYQQNYSPNGTTDSNASYTDPLADGAGCKRDLPYLKQIFTNVLRVYAIDPTQNHDECMETFAAADIYVIADLGEPKTSIVSDDPEWNVPLYQRYTSVVDALSKYKNVIGFFAGNENVSSGNQTAAAAFVKAAVRDTKGYIQSQKYRSSMGVGYATADVPTRDDLATYFACEPGSSGNATQIDFWGYNVYSWCGDSNYADSSYGERYDFFHDYPVPVFFAEYGCIDGVSGGPTHRPFTEVAVLYGNMTEVFSGGIVYQWFMSENNFGLVELTNNDASVSPYPDFTSLRNELSSIKPTSTARSAYSPSNSAPACPSTDASWLPVASPLPPSVNPKLCACMASNLECNIASTDSNKYEDVFNYICGINSGKYCTGIQHNATTGEFGALSGCSAKDQLAWVANEYYVGNKKSASACDFSGVATTQAAATASGCGTLLAAISDGTGSVPSPTDKGTAAVGTESAGASGSKSKGAGSTVSPPGFVAYGGLLGAAYAALAAVSMAGMLVL</sequence>
<keyword evidence="6" id="KW-1015">Disulfide bond</keyword>
<evidence type="ECO:0000313" key="14">
    <source>
        <dbReference type="Proteomes" id="UP000077069"/>
    </source>
</evidence>
<accession>A0A177CR18</accession>
<dbReference type="GO" id="GO:0071970">
    <property type="term" value="P:fungal-type cell wall (1-&gt;3)-beta-D-glucan biosynthetic process"/>
    <property type="evidence" value="ECO:0007669"/>
    <property type="project" value="TreeGrafter"/>
</dbReference>
<feature type="region of interest" description="Disordered" evidence="10">
    <location>
        <begin position="492"/>
        <end position="522"/>
    </location>
</feature>
<keyword evidence="3 9" id="KW-0336">GPI-anchor</keyword>
<evidence type="ECO:0000256" key="1">
    <source>
        <dbReference type="ARBA" id="ARBA00004609"/>
    </source>
</evidence>
<dbReference type="OrthoDB" id="421038at2759"/>
<evidence type="ECO:0000259" key="12">
    <source>
        <dbReference type="SMART" id="SM00768"/>
    </source>
</evidence>
<dbReference type="FunFam" id="3.20.20.80:FF:000038">
    <property type="entry name" value="1,3-beta-glucanosyltransferase"/>
    <property type="match status" value="1"/>
</dbReference>
<keyword evidence="14" id="KW-1185">Reference proteome</keyword>
<evidence type="ECO:0000256" key="4">
    <source>
        <dbReference type="ARBA" id="ARBA00022729"/>
    </source>
</evidence>
<dbReference type="Gene3D" id="1.20.58.1040">
    <property type="match status" value="1"/>
</dbReference>
<dbReference type="GO" id="GO:0031505">
    <property type="term" value="P:fungal-type cell wall organization"/>
    <property type="evidence" value="ECO:0007669"/>
    <property type="project" value="TreeGrafter"/>
</dbReference>
<dbReference type="Proteomes" id="UP000077069">
    <property type="component" value="Unassembled WGS sequence"/>
</dbReference>
<feature type="transmembrane region" description="Helical" evidence="11">
    <location>
        <begin position="529"/>
        <end position="553"/>
    </location>
</feature>
<dbReference type="Pfam" id="PF07983">
    <property type="entry name" value="X8"/>
    <property type="match status" value="1"/>
</dbReference>
<dbReference type="GO" id="GO:0005886">
    <property type="term" value="C:plasma membrane"/>
    <property type="evidence" value="ECO:0007669"/>
    <property type="project" value="UniProtKB-SubCell"/>
</dbReference>
<dbReference type="Gene3D" id="3.20.20.80">
    <property type="entry name" value="Glycosidases"/>
    <property type="match status" value="1"/>
</dbReference>
<evidence type="ECO:0000256" key="8">
    <source>
        <dbReference type="ARBA" id="ARBA00023288"/>
    </source>
</evidence>
<dbReference type="PANTHER" id="PTHR31468:SF2">
    <property type="entry name" value="1,3-BETA-GLUCANOSYLTRANSFERASE GAS1"/>
    <property type="match status" value="1"/>
</dbReference>
<dbReference type="InParanoid" id="A0A177CR18"/>
<organism evidence="13 14">
    <name type="scientific">Paraphaeosphaeria sporulosa</name>
    <dbReference type="NCBI Taxonomy" id="1460663"/>
    <lineage>
        <taxon>Eukaryota</taxon>
        <taxon>Fungi</taxon>
        <taxon>Dikarya</taxon>
        <taxon>Ascomycota</taxon>
        <taxon>Pezizomycotina</taxon>
        <taxon>Dothideomycetes</taxon>
        <taxon>Pleosporomycetidae</taxon>
        <taxon>Pleosporales</taxon>
        <taxon>Massarineae</taxon>
        <taxon>Didymosphaeriaceae</taxon>
        <taxon>Paraphaeosphaeria</taxon>
    </lineage>
</organism>
<evidence type="ECO:0000256" key="10">
    <source>
        <dbReference type="SAM" id="MobiDB-lite"/>
    </source>
</evidence>
<proteinExistence type="inferred from homology"/>
<keyword evidence="7" id="KW-0325">Glycoprotein</keyword>
<dbReference type="PANTHER" id="PTHR31468">
    <property type="entry name" value="1,3-BETA-GLUCANOSYLTRANSFERASE GAS1"/>
    <property type="match status" value="1"/>
</dbReference>
<dbReference type="EMBL" id="KV441549">
    <property type="protein sequence ID" value="OAG09661.1"/>
    <property type="molecule type" value="Genomic_DNA"/>
</dbReference>
<keyword evidence="8 9" id="KW-0449">Lipoprotein</keyword>
<dbReference type="InterPro" id="IPR004886">
    <property type="entry name" value="Glucanosyltransferase"/>
</dbReference>
<dbReference type="RefSeq" id="XP_018040026.1">
    <property type="nucleotide sequence ID" value="XM_018179964.1"/>
</dbReference>
<feature type="signal peptide" evidence="9">
    <location>
        <begin position="1"/>
        <end position="21"/>
    </location>
</feature>
<protein>
    <recommendedName>
        <fullName evidence="9">1,3-beta-glucanosyltransferase</fullName>
        <ecNumber evidence="9">2.4.1.-</ecNumber>
    </recommendedName>
</protein>
<feature type="chain" id="PRO_5007948971" description="1,3-beta-glucanosyltransferase" evidence="9">
    <location>
        <begin position="22"/>
        <end position="554"/>
    </location>
</feature>
<reference evidence="13 14" key="1">
    <citation type="submission" date="2016-05" db="EMBL/GenBank/DDBJ databases">
        <title>Comparative analysis of secretome profiles of manganese(II)-oxidizing ascomycete fungi.</title>
        <authorList>
            <consortium name="DOE Joint Genome Institute"/>
            <person name="Zeiner C.A."/>
            <person name="Purvine S.O."/>
            <person name="Zink E.M."/>
            <person name="Wu S."/>
            <person name="Pasa-Tolic L."/>
            <person name="Chaput D.L."/>
            <person name="Haridas S."/>
            <person name="Grigoriev I.V."/>
            <person name="Santelli C.M."/>
            <person name="Hansel C.M."/>
        </authorList>
    </citation>
    <scope>NUCLEOTIDE SEQUENCE [LARGE SCALE GENOMIC DNA]</scope>
    <source>
        <strain evidence="13 14">AP3s5-JAC2a</strain>
    </source>
</reference>
<dbReference type="AlphaFoldDB" id="A0A177CR18"/>
<evidence type="ECO:0000256" key="6">
    <source>
        <dbReference type="ARBA" id="ARBA00023157"/>
    </source>
</evidence>
<dbReference type="GO" id="GO:0042124">
    <property type="term" value="F:1,3-beta-glucanosyltransferase activity"/>
    <property type="evidence" value="ECO:0007669"/>
    <property type="project" value="TreeGrafter"/>
</dbReference>
<evidence type="ECO:0000256" key="2">
    <source>
        <dbReference type="ARBA" id="ARBA00007528"/>
    </source>
</evidence>
<dbReference type="GO" id="GO:0098552">
    <property type="term" value="C:side of membrane"/>
    <property type="evidence" value="ECO:0007669"/>
    <property type="project" value="UniProtKB-KW"/>
</dbReference>
<keyword evidence="11" id="KW-0812">Transmembrane</keyword>
<comment type="function">
    <text evidence="9">Splits internally a 1,3-beta-glucan molecule and transfers the newly generated reducing end (the donor) to the non-reducing end of another 1,3-beta-glucan molecule (the acceptor) forming a 1,3-beta linkage, resulting in the elongation of 1,3-beta-glucan chains in the cell wall.</text>
</comment>
<keyword evidence="5 9" id="KW-0472">Membrane</keyword>
<dbReference type="SUPFAM" id="SSF51445">
    <property type="entry name" value="(Trans)glycosidases"/>
    <property type="match status" value="1"/>
</dbReference>
<evidence type="ECO:0000256" key="9">
    <source>
        <dbReference type="RuleBase" id="RU361209"/>
    </source>
</evidence>
<keyword evidence="9" id="KW-0808">Transferase</keyword>
<feature type="compositionally biased region" description="Low complexity" evidence="10">
    <location>
        <begin position="509"/>
        <end position="522"/>
    </location>
</feature>
<gene>
    <name evidence="13" type="ORF">CC84DRAFT_1172196</name>
</gene>
<keyword evidence="4 9" id="KW-0732">Signal</keyword>
<dbReference type="InterPro" id="IPR012946">
    <property type="entry name" value="X8"/>
</dbReference>
<keyword evidence="11" id="KW-1133">Transmembrane helix</keyword>
<dbReference type="STRING" id="1460663.A0A177CR18"/>
<name>A0A177CR18_9PLEO</name>
<dbReference type="Pfam" id="PF03198">
    <property type="entry name" value="Glyco_hydro_72"/>
    <property type="match status" value="1"/>
</dbReference>
<evidence type="ECO:0000313" key="13">
    <source>
        <dbReference type="EMBL" id="OAG09661.1"/>
    </source>
</evidence>
<dbReference type="GeneID" id="28763450"/>
<dbReference type="SMART" id="SM00768">
    <property type="entry name" value="X8"/>
    <property type="match status" value="1"/>
</dbReference>
<evidence type="ECO:0000256" key="3">
    <source>
        <dbReference type="ARBA" id="ARBA00022622"/>
    </source>
</evidence>